<evidence type="ECO:0000256" key="1">
    <source>
        <dbReference type="ARBA" id="ARBA00006484"/>
    </source>
</evidence>
<dbReference type="InterPro" id="IPR036291">
    <property type="entry name" value="NAD(P)-bd_dom_sf"/>
</dbReference>
<accession>A0ABX4H9Y0</accession>
<dbReference type="CDD" id="cd05233">
    <property type="entry name" value="SDR_c"/>
    <property type="match status" value="1"/>
</dbReference>
<keyword evidence="3" id="KW-1185">Reference proteome</keyword>
<dbReference type="PANTHER" id="PTHR42760:SF129">
    <property type="entry name" value="OXIDOREDUCTASE"/>
    <property type="match status" value="1"/>
</dbReference>
<dbReference type="Pfam" id="PF13561">
    <property type="entry name" value="adh_short_C2"/>
    <property type="match status" value="1"/>
</dbReference>
<dbReference type="InterPro" id="IPR020904">
    <property type="entry name" value="Sc_DH/Rdtase_CS"/>
</dbReference>
<comment type="caution">
    <text evidence="2">The sequence shown here is derived from an EMBL/GenBank/DDBJ whole genome shotgun (WGS) entry which is preliminary data.</text>
</comment>
<comment type="similarity">
    <text evidence="1">Belongs to the short-chain dehydrogenases/reductases (SDR) family.</text>
</comment>
<evidence type="ECO:0000313" key="2">
    <source>
        <dbReference type="EMBL" id="PAT06086.1"/>
    </source>
</evidence>
<dbReference type="InterPro" id="IPR002347">
    <property type="entry name" value="SDR_fam"/>
</dbReference>
<evidence type="ECO:0000313" key="3">
    <source>
        <dbReference type="Proteomes" id="UP000218281"/>
    </source>
</evidence>
<dbReference type="PANTHER" id="PTHR42760">
    <property type="entry name" value="SHORT-CHAIN DEHYDROGENASES/REDUCTASES FAMILY MEMBER"/>
    <property type="match status" value="1"/>
</dbReference>
<dbReference type="PROSITE" id="PS00061">
    <property type="entry name" value="ADH_SHORT"/>
    <property type="match status" value="1"/>
</dbReference>
<proteinExistence type="inferred from homology"/>
<dbReference type="Proteomes" id="UP000218281">
    <property type="component" value="Unassembled WGS sequence"/>
</dbReference>
<dbReference type="PRINTS" id="PR00081">
    <property type="entry name" value="GDHRDH"/>
</dbReference>
<dbReference type="SUPFAM" id="SSF51735">
    <property type="entry name" value="NAD(P)-binding Rossmann-fold domains"/>
    <property type="match status" value="1"/>
</dbReference>
<protein>
    <submittedName>
        <fullName evidence="2">Short-chain dehydrogenase</fullName>
    </submittedName>
</protein>
<dbReference type="PRINTS" id="PR00080">
    <property type="entry name" value="SDRFAMILY"/>
</dbReference>
<dbReference type="Gene3D" id="3.40.50.720">
    <property type="entry name" value="NAD(P)-binding Rossmann-like Domain"/>
    <property type="match status" value="1"/>
</dbReference>
<reference evidence="2 3" key="1">
    <citation type="submission" date="2017-08" db="EMBL/GenBank/DDBJ databases">
        <title>Whole genome sequences of 6 clinical strains closest to Corynebacterium imitans.</title>
        <authorList>
            <person name="Bernier A.-M."/>
            <person name="Burdz T."/>
            <person name="Bernard K."/>
        </authorList>
    </citation>
    <scope>NUCLEOTIDE SEQUENCE [LARGE SCALE GENOMIC DNA]</scope>
    <source>
        <strain evidence="2 3">NML93-0607</strain>
    </source>
</reference>
<name>A0ABX4H9Y0_9CORY</name>
<dbReference type="EMBL" id="NSGO01000005">
    <property type="protein sequence ID" value="PAT06086.1"/>
    <property type="molecule type" value="Genomic_DNA"/>
</dbReference>
<sequence>MHQTNKKGSRVLITGGAHGIGSAVAERCREDGYEVIVFDREGEDSVHCDLSDLESTRAALETVLEEGPITRLVNNVGAVFPNTLENQSIDEFDAAMRINLRSAFLCSQALVPGMKSKGFGRIVSLSSRASLGKEARSAYSASKAGLIGMTRTWALELGRHGITCNTVAPGPIATKLFNHANPESAPRTTEIINSIPVQRMGTPEDVAHTVSYFLDNRSGFVTGQTAYVCGGLSVGVAHV</sequence>
<gene>
    <name evidence="2" type="ORF">CKJ81_05900</name>
</gene>
<organism evidence="2 3">
    <name type="scientific">Corynebacterium hadale</name>
    <dbReference type="NCBI Taxonomy" id="2026255"/>
    <lineage>
        <taxon>Bacteria</taxon>
        <taxon>Bacillati</taxon>
        <taxon>Actinomycetota</taxon>
        <taxon>Actinomycetes</taxon>
        <taxon>Mycobacteriales</taxon>
        <taxon>Corynebacteriaceae</taxon>
        <taxon>Corynebacterium</taxon>
    </lineage>
</organism>